<accession>A0A7W5B5G4</accession>
<dbReference type="RefSeq" id="WP_183604775.1">
    <property type="nucleotide sequence ID" value="NZ_JACHXK010000043.1"/>
</dbReference>
<dbReference type="EMBL" id="JACHXK010000043">
    <property type="protein sequence ID" value="MBB3114765.1"/>
    <property type="molecule type" value="Genomic_DNA"/>
</dbReference>
<dbReference type="Proteomes" id="UP000570361">
    <property type="component" value="Unassembled WGS sequence"/>
</dbReference>
<sequence>MNYKLFTLEEANSLLPQVYAELLILRDLTRTFEEQLRHLRSMKADYSPSPEQASIDEDPFFELEAQLDFMRLEIDTIIGNFDRIGVQLKMLEPALLDFPGIVEGKEVLLCWKEGEDGITHYHGWEEGFAGRKRLP</sequence>
<gene>
    <name evidence="1" type="ORF">FHS18_006925</name>
</gene>
<protein>
    <recommendedName>
        <fullName evidence="3">Cell division protein DivIVA</fullName>
    </recommendedName>
</protein>
<name>A0A7W5B5G4_9BACL</name>
<proteinExistence type="predicted"/>
<dbReference type="PIRSF" id="PIRSF016498">
    <property type="entry name" value="UCP016498"/>
    <property type="match status" value="1"/>
</dbReference>
<dbReference type="InterPro" id="IPR018699">
    <property type="entry name" value="DUF2203"/>
</dbReference>
<evidence type="ECO:0000313" key="1">
    <source>
        <dbReference type="EMBL" id="MBB3114765.1"/>
    </source>
</evidence>
<evidence type="ECO:0000313" key="2">
    <source>
        <dbReference type="Proteomes" id="UP000570361"/>
    </source>
</evidence>
<comment type="caution">
    <text evidence="1">The sequence shown here is derived from an EMBL/GenBank/DDBJ whole genome shotgun (WGS) entry which is preliminary data.</text>
</comment>
<dbReference type="Pfam" id="PF09969">
    <property type="entry name" value="DUF2203"/>
    <property type="match status" value="1"/>
</dbReference>
<organism evidence="1 2">
    <name type="scientific">Paenibacillus phyllosphaerae</name>
    <dbReference type="NCBI Taxonomy" id="274593"/>
    <lineage>
        <taxon>Bacteria</taxon>
        <taxon>Bacillati</taxon>
        <taxon>Bacillota</taxon>
        <taxon>Bacilli</taxon>
        <taxon>Bacillales</taxon>
        <taxon>Paenibacillaceae</taxon>
        <taxon>Paenibacillus</taxon>
    </lineage>
</organism>
<evidence type="ECO:0008006" key="3">
    <source>
        <dbReference type="Google" id="ProtNLM"/>
    </source>
</evidence>
<dbReference type="AlphaFoldDB" id="A0A7W5B5G4"/>
<reference evidence="1 2" key="1">
    <citation type="submission" date="2020-08" db="EMBL/GenBank/DDBJ databases">
        <title>Genomic Encyclopedia of Type Strains, Phase III (KMG-III): the genomes of soil and plant-associated and newly described type strains.</title>
        <authorList>
            <person name="Whitman W."/>
        </authorList>
    </citation>
    <scope>NUCLEOTIDE SEQUENCE [LARGE SCALE GENOMIC DNA]</scope>
    <source>
        <strain evidence="1 2">CECT 5862</strain>
    </source>
</reference>
<keyword evidence="2" id="KW-1185">Reference proteome</keyword>